<feature type="compositionally biased region" description="Low complexity" evidence="1">
    <location>
        <begin position="541"/>
        <end position="553"/>
    </location>
</feature>
<feature type="compositionally biased region" description="Low complexity" evidence="1">
    <location>
        <begin position="1"/>
        <end position="14"/>
    </location>
</feature>
<feature type="region of interest" description="Disordered" evidence="1">
    <location>
        <begin position="1"/>
        <end position="33"/>
    </location>
</feature>
<feature type="region of interest" description="Disordered" evidence="1">
    <location>
        <begin position="293"/>
        <end position="354"/>
    </location>
</feature>
<gene>
    <name evidence="2" type="ORF">I316_06230</name>
</gene>
<proteinExistence type="predicted"/>
<dbReference type="Proteomes" id="UP000092666">
    <property type="component" value="Unassembled WGS sequence"/>
</dbReference>
<name>A0A1B9GLU7_9TREE</name>
<dbReference type="STRING" id="1296120.A0A1B9GLU7"/>
<evidence type="ECO:0000256" key="1">
    <source>
        <dbReference type="SAM" id="MobiDB-lite"/>
    </source>
</evidence>
<keyword evidence="3" id="KW-1185">Reference proteome</keyword>
<reference evidence="3" key="2">
    <citation type="submission" date="2013-12" db="EMBL/GenBank/DDBJ databases">
        <title>Evolution of pathogenesis and genome organization in the Tremellales.</title>
        <authorList>
            <person name="Cuomo C."/>
            <person name="Litvintseva A."/>
            <person name="Heitman J."/>
            <person name="Chen Y."/>
            <person name="Sun S."/>
            <person name="Springer D."/>
            <person name="Dromer F."/>
            <person name="Young S."/>
            <person name="Zeng Q."/>
            <person name="Chapman S."/>
            <person name="Gujja S."/>
            <person name="Saif S."/>
            <person name="Birren B."/>
        </authorList>
    </citation>
    <scope>NUCLEOTIDE SEQUENCE [LARGE SCALE GENOMIC DNA]</scope>
    <source>
        <strain evidence="3">BCC8398</strain>
    </source>
</reference>
<reference evidence="2 3" key="1">
    <citation type="submission" date="2013-07" db="EMBL/GenBank/DDBJ databases">
        <title>The Genome Sequence of Cryptococcus heveanensis BCC8398.</title>
        <authorList>
            <consortium name="The Broad Institute Genome Sequencing Platform"/>
            <person name="Cuomo C."/>
            <person name="Litvintseva A."/>
            <person name="Chen Y."/>
            <person name="Heitman J."/>
            <person name="Sun S."/>
            <person name="Springer D."/>
            <person name="Dromer F."/>
            <person name="Young S.K."/>
            <person name="Zeng Q."/>
            <person name="Gargeya S."/>
            <person name="Fitzgerald M."/>
            <person name="Abouelleil A."/>
            <person name="Alvarado L."/>
            <person name="Berlin A.M."/>
            <person name="Chapman S.B."/>
            <person name="Dewar J."/>
            <person name="Goldberg J."/>
            <person name="Griggs A."/>
            <person name="Gujja S."/>
            <person name="Hansen M."/>
            <person name="Howarth C."/>
            <person name="Imamovic A."/>
            <person name="Larimer J."/>
            <person name="McCowan C."/>
            <person name="Murphy C."/>
            <person name="Pearson M."/>
            <person name="Priest M."/>
            <person name="Roberts A."/>
            <person name="Saif S."/>
            <person name="Shea T."/>
            <person name="Sykes S."/>
            <person name="Wortman J."/>
            <person name="Nusbaum C."/>
            <person name="Birren B."/>
        </authorList>
    </citation>
    <scope>NUCLEOTIDE SEQUENCE [LARGE SCALE GENOMIC DNA]</scope>
    <source>
        <strain evidence="2 3">BCC8398</strain>
    </source>
</reference>
<feature type="compositionally biased region" description="Gly residues" evidence="1">
    <location>
        <begin position="334"/>
        <end position="343"/>
    </location>
</feature>
<dbReference type="AlphaFoldDB" id="A0A1B9GLU7"/>
<feature type="region of interest" description="Disordered" evidence="1">
    <location>
        <begin position="70"/>
        <end position="105"/>
    </location>
</feature>
<feature type="compositionally biased region" description="Acidic residues" evidence="1">
    <location>
        <begin position="96"/>
        <end position="105"/>
    </location>
</feature>
<protein>
    <submittedName>
        <fullName evidence="2">Uncharacterized protein</fullName>
    </submittedName>
</protein>
<feature type="compositionally biased region" description="Basic and acidic residues" evidence="1">
    <location>
        <begin position="446"/>
        <end position="456"/>
    </location>
</feature>
<evidence type="ECO:0000313" key="2">
    <source>
        <dbReference type="EMBL" id="OCF32074.1"/>
    </source>
</evidence>
<sequence length="696" mass="74937">MSDPIAPTATATAAVSSGSIPPAPPPPPPPLPLSLITTLLPHLLPPGPLPQEFLCKSLLQRLLYIPPSADDLDSHLTPFPPSSRRTDRDQSINQGGDDEENDDDVVLGQPISSRLKELSHGHRLSEVVYTREEEEVYAKVEILPEEQDVRSEVDDNGRVEIWFEFETLSEGGNGRGWVYHSARIPLPLPLASSSSSSAASATTTMTGRFYPNPESLPLASSLQENANAERGGGGDSTEGPSLLLDDGEAPAGYWAAFDSPPPQDQLSLSLGSDRGQHEDEHAEDAYWAQYSRPATAPITPPPMTPGGPLNPASATSTFAPGAHLDIDTDTHGSRSGGGRGSGSGSAYDISRSSSNGFGLGRGGIGMKDEKEILAARKLAESLRSLGLQDNQYNTKPGLVANGSDFGFGFGFGLGNGNRYDHNDNLNHSHTQNGCPDDLVYVTDEHQSHDHDHDHAHNYGSPFDTASAHTNANANADVTKPQEDNQSPHPRASIEVNGRPSHSRSGSASTSRNDGETGVQVKDRLRGKIAHALNVLWKEYCPRPSSSSSSTSPHSFDHDQSIGHDAARVDLDLDVDVYVDVDPGMVEERALSWLRLARGVLDAHSQPQPQPQPQLRKVGVVYPGSGGGGDLPPPLLLEERVHAKLETLWEMYSVLQEGQEASQNNFYRLVEGVIKRTAASVPGHEEDEVMRQETYYE</sequence>
<feature type="region of interest" description="Disordered" evidence="1">
    <location>
        <begin position="446"/>
        <end position="523"/>
    </location>
</feature>
<organism evidence="2 3">
    <name type="scientific">Kwoniella heveanensis BCC8398</name>
    <dbReference type="NCBI Taxonomy" id="1296120"/>
    <lineage>
        <taxon>Eukaryota</taxon>
        <taxon>Fungi</taxon>
        <taxon>Dikarya</taxon>
        <taxon>Basidiomycota</taxon>
        <taxon>Agaricomycotina</taxon>
        <taxon>Tremellomycetes</taxon>
        <taxon>Tremellales</taxon>
        <taxon>Cryptococcaceae</taxon>
        <taxon>Kwoniella</taxon>
    </lineage>
</organism>
<feature type="compositionally biased region" description="Low complexity" evidence="1">
    <location>
        <begin position="498"/>
        <end position="511"/>
    </location>
</feature>
<dbReference type="OrthoDB" id="2564062at2759"/>
<feature type="compositionally biased region" description="Pro residues" evidence="1">
    <location>
        <begin position="21"/>
        <end position="32"/>
    </location>
</feature>
<feature type="region of interest" description="Disordered" evidence="1">
    <location>
        <begin position="541"/>
        <end position="560"/>
    </location>
</feature>
<feature type="region of interest" description="Disordered" evidence="1">
    <location>
        <begin position="226"/>
        <end position="281"/>
    </location>
</feature>
<accession>A0A1B9GLU7</accession>
<evidence type="ECO:0000313" key="3">
    <source>
        <dbReference type="Proteomes" id="UP000092666"/>
    </source>
</evidence>
<dbReference type="EMBL" id="KV700130">
    <property type="protein sequence ID" value="OCF32074.1"/>
    <property type="molecule type" value="Genomic_DNA"/>
</dbReference>